<dbReference type="AlphaFoldDB" id="A0A161KGB4"/>
<name>A0A161KGB4_9ZZZZ</name>
<gene>
    <name evidence="2" type="ORF">MGWOODY_Mmi2114</name>
</gene>
<accession>A0A161KGB4</accession>
<protein>
    <submittedName>
        <fullName evidence="2">Uncharacterized protein</fullName>
    </submittedName>
</protein>
<dbReference type="EMBL" id="FAXC01000045">
    <property type="protein sequence ID" value="CUV08321.1"/>
    <property type="molecule type" value="Genomic_DNA"/>
</dbReference>
<evidence type="ECO:0000256" key="1">
    <source>
        <dbReference type="SAM" id="Phobius"/>
    </source>
</evidence>
<proteinExistence type="predicted"/>
<organism evidence="2">
    <name type="scientific">hydrothermal vent metagenome</name>
    <dbReference type="NCBI Taxonomy" id="652676"/>
    <lineage>
        <taxon>unclassified sequences</taxon>
        <taxon>metagenomes</taxon>
        <taxon>ecological metagenomes</taxon>
    </lineage>
</organism>
<feature type="transmembrane region" description="Helical" evidence="1">
    <location>
        <begin position="44"/>
        <end position="67"/>
    </location>
</feature>
<keyword evidence="1" id="KW-1133">Transmembrane helix</keyword>
<reference evidence="2" key="1">
    <citation type="submission" date="2015-10" db="EMBL/GenBank/DDBJ databases">
        <authorList>
            <person name="Gilbert D.G."/>
        </authorList>
    </citation>
    <scope>NUCLEOTIDE SEQUENCE</scope>
</reference>
<feature type="transmembrane region" description="Helical" evidence="1">
    <location>
        <begin position="6"/>
        <end position="29"/>
    </location>
</feature>
<evidence type="ECO:0000313" key="2">
    <source>
        <dbReference type="EMBL" id="CUV08321.1"/>
    </source>
</evidence>
<sequence length="70" mass="8105">MEFANTWLPFIYLYGVGGIAFVLGMLLILRTKALEVSFERHKKWLWVLIYGFLFYAGLHATFILLAIGSY</sequence>
<keyword evidence="1" id="KW-0472">Membrane</keyword>
<keyword evidence="1" id="KW-0812">Transmembrane</keyword>